<organism evidence="2 3">
    <name type="scientific">Perca flavescens</name>
    <name type="common">American yellow perch</name>
    <name type="synonym">Morone flavescens</name>
    <dbReference type="NCBI Taxonomy" id="8167"/>
    <lineage>
        <taxon>Eukaryota</taxon>
        <taxon>Metazoa</taxon>
        <taxon>Chordata</taxon>
        <taxon>Craniata</taxon>
        <taxon>Vertebrata</taxon>
        <taxon>Euteleostomi</taxon>
        <taxon>Actinopterygii</taxon>
        <taxon>Neopterygii</taxon>
        <taxon>Teleostei</taxon>
        <taxon>Neoteleostei</taxon>
        <taxon>Acanthomorphata</taxon>
        <taxon>Eupercaria</taxon>
        <taxon>Perciformes</taxon>
        <taxon>Percoidei</taxon>
        <taxon>Percidae</taxon>
        <taxon>Percinae</taxon>
        <taxon>Perca</taxon>
    </lineage>
</organism>
<sequence length="148" mass="17041">MLPGKILFYRICHKPLIFIHRGTLKLTLRRKKIILQKIIFTIFIISTMKVLIVSLLVCAMMALTTAAAVQEAEPGQKIEPLVQEGKSHIVKRSSSCPRGWTRYNGRCFLYIPKAMTWSNAEVIRMIFDSLLLRDVCVDLHSWLFGVFF</sequence>
<keyword evidence="1" id="KW-0472">Membrane</keyword>
<evidence type="ECO:0000313" key="3">
    <source>
        <dbReference type="Proteomes" id="UP000295070"/>
    </source>
</evidence>
<dbReference type="InterPro" id="IPR016187">
    <property type="entry name" value="CTDL_fold"/>
</dbReference>
<dbReference type="InterPro" id="IPR016186">
    <property type="entry name" value="C-type_lectin-like/link_sf"/>
</dbReference>
<dbReference type="Proteomes" id="UP000295070">
    <property type="component" value="Chromosome 19"/>
</dbReference>
<keyword evidence="3" id="KW-1185">Reference proteome</keyword>
<evidence type="ECO:0000313" key="2">
    <source>
        <dbReference type="EMBL" id="TDG99462.1"/>
    </source>
</evidence>
<comment type="caution">
    <text evidence="2">The sequence shown here is derived from an EMBL/GenBank/DDBJ whole genome shotgun (WGS) entry which is preliminary data.</text>
</comment>
<dbReference type="SUPFAM" id="SSF56436">
    <property type="entry name" value="C-type lectin-like"/>
    <property type="match status" value="1"/>
</dbReference>
<dbReference type="AlphaFoldDB" id="A0A484CBS2"/>
<protein>
    <submittedName>
        <fullName evidence="2">Uncharacterized protein</fullName>
    </submittedName>
</protein>
<evidence type="ECO:0000256" key="1">
    <source>
        <dbReference type="SAM" id="Phobius"/>
    </source>
</evidence>
<accession>A0A484CBS2</accession>
<feature type="transmembrane region" description="Helical" evidence="1">
    <location>
        <begin position="38"/>
        <end position="63"/>
    </location>
</feature>
<gene>
    <name evidence="2" type="ORF">EPR50_G00194890</name>
</gene>
<proteinExistence type="predicted"/>
<reference evidence="2 3" key="1">
    <citation type="submission" date="2019-01" db="EMBL/GenBank/DDBJ databases">
        <title>A chromosome-scale genome assembly of the yellow perch, Perca flavescens.</title>
        <authorList>
            <person name="Feron R."/>
            <person name="Morvezen R."/>
            <person name="Bestin A."/>
            <person name="Haffray P."/>
            <person name="Klopp C."/>
            <person name="Zahm M."/>
            <person name="Cabau C."/>
            <person name="Roques C."/>
            <person name="Donnadieu C."/>
            <person name="Bouchez O."/>
            <person name="Christie M."/>
            <person name="Larson W."/>
            <person name="Guiguen Y."/>
        </authorList>
    </citation>
    <scope>NUCLEOTIDE SEQUENCE [LARGE SCALE GENOMIC DNA]</scope>
    <source>
        <strain evidence="2">YP-PL-M2</strain>
        <tissue evidence="2">Blood</tissue>
    </source>
</reference>
<name>A0A484CBS2_PERFV</name>
<keyword evidence="1" id="KW-0812">Transmembrane</keyword>
<dbReference type="EMBL" id="SCKG01000019">
    <property type="protein sequence ID" value="TDG99462.1"/>
    <property type="molecule type" value="Genomic_DNA"/>
</dbReference>
<dbReference type="Gene3D" id="3.10.100.10">
    <property type="entry name" value="Mannose-Binding Protein A, subunit A"/>
    <property type="match status" value="1"/>
</dbReference>
<dbReference type="STRING" id="8167.A0A484CBS2"/>
<keyword evidence="1" id="KW-1133">Transmembrane helix</keyword>